<feature type="region of interest" description="Disordered" evidence="1">
    <location>
        <begin position="1"/>
        <end position="51"/>
    </location>
</feature>
<dbReference type="AlphaFoldDB" id="A0A840N7F3"/>
<accession>A0A840N7F3</accession>
<evidence type="ECO:0000313" key="2">
    <source>
        <dbReference type="EMBL" id="MBB5055110.1"/>
    </source>
</evidence>
<evidence type="ECO:0000256" key="1">
    <source>
        <dbReference type="SAM" id="MobiDB-lite"/>
    </source>
</evidence>
<protein>
    <submittedName>
        <fullName evidence="2">Uncharacterized protein</fullName>
    </submittedName>
</protein>
<feature type="compositionally biased region" description="Basic and acidic residues" evidence="1">
    <location>
        <begin position="1"/>
        <end position="13"/>
    </location>
</feature>
<organism evidence="2 3">
    <name type="scientific">Afipia massiliensis</name>
    <dbReference type="NCBI Taxonomy" id="211460"/>
    <lineage>
        <taxon>Bacteria</taxon>
        <taxon>Pseudomonadati</taxon>
        <taxon>Pseudomonadota</taxon>
        <taxon>Alphaproteobacteria</taxon>
        <taxon>Hyphomicrobiales</taxon>
        <taxon>Nitrobacteraceae</taxon>
        <taxon>Afipia</taxon>
    </lineage>
</organism>
<evidence type="ECO:0000313" key="3">
    <source>
        <dbReference type="Proteomes" id="UP000521227"/>
    </source>
</evidence>
<reference evidence="2 3" key="1">
    <citation type="submission" date="2020-08" db="EMBL/GenBank/DDBJ databases">
        <title>Genomic Encyclopedia of Type Strains, Phase IV (KMG-IV): sequencing the most valuable type-strain genomes for metagenomic binning, comparative biology and taxonomic classification.</title>
        <authorList>
            <person name="Goeker M."/>
        </authorList>
    </citation>
    <scope>NUCLEOTIDE SEQUENCE [LARGE SCALE GENOMIC DNA]</scope>
    <source>
        <strain evidence="2 3">DSM 17498</strain>
    </source>
</reference>
<name>A0A840N7F3_9BRAD</name>
<dbReference type="Proteomes" id="UP000521227">
    <property type="component" value="Unassembled WGS sequence"/>
</dbReference>
<proteinExistence type="predicted"/>
<dbReference type="EMBL" id="JACHIJ010000011">
    <property type="protein sequence ID" value="MBB5055110.1"/>
    <property type="molecule type" value="Genomic_DNA"/>
</dbReference>
<gene>
    <name evidence="2" type="ORF">HNQ36_005121</name>
</gene>
<sequence>MRSKRNDTAEWRRRGVPSPTNRTGSMAKRLSSGQPDDWTPVPDQKLGSTLA</sequence>
<comment type="caution">
    <text evidence="2">The sequence shown here is derived from an EMBL/GenBank/DDBJ whole genome shotgun (WGS) entry which is preliminary data.</text>
</comment>